<keyword evidence="4 9" id="KW-0812">Transmembrane</keyword>
<dbReference type="PROSITE" id="PS00855">
    <property type="entry name" value="SPASE_II"/>
    <property type="match status" value="1"/>
</dbReference>
<comment type="similarity">
    <text evidence="1 9 11">Belongs to the peptidase A8 family.</text>
</comment>
<gene>
    <name evidence="9" type="primary">lspA</name>
    <name evidence="12" type="ORF">EDC39_106163</name>
</gene>
<name>A0A5D3WMJ2_9BACT</name>
<feature type="transmembrane region" description="Helical" evidence="9">
    <location>
        <begin position="66"/>
        <end position="84"/>
    </location>
</feature>
<dbReference type="HAMAP" id="MF_00161">
    <property type="entry name" value="LspA"/>
    <property type="match status" value="1"/>
</dbReference>
<dbReference type="OrthoDB" id="9810259at2"/>
<comment type="caution">
    <text evidence="9">Lacks conserved residue(s) required for the propagation of feature annotation.</text>
</comment>
<feature type="transmembrane region" description="Helical" evidence="9">
    <location>
        <begin position="93"/>
        <end position="110"/>
    </location>
</feature>
<organism evidence="12 13">
    <name type="scientific">Geothermobacter ehrlichii</name>
    <dbReference type="NCBI Taxonomy" id="213224"/>
    <lineage>
        <taxon>Bacteria</taxon>
        <taxon>Pseudomonadati</taxon>
        <taxon>Thermodesulfobacteriota</taxon>
        <taxon>Desulfuromonadia</taxon>
        <taxon>Desulfuromonadales</taxon>
        <taxon>Geothermobacteraceae</taxon>
        <taxon>Geothermobacter</taxon>
    </lineage>
</organism>
<dbReference type="NCBIfam" id="TIGR00077">
    <property type="entry name" value="lspA"/>
    <property type="match status" value="1"/>
</dbReference>
<evidence type="ECO:0000313" key="12">
    <source>
        <dbReference type="EMBL" id="TYO98558.1"/>
    </source>
</evidence>
<evidence type="ECO:0000313" key="13">
    <source>
        <dbReference type="Proteomes" id="UP000324159"/>
    </source>
</evidence>
<evidence type="ECO:0000256" key="8">
    <source>
        <dbReference type="ARBA" id="ARBA00023136"/>
    </source>
</evidence>
<dbReference type="PANTHER" id="PTHR33695">
    <property type="entry name" value="LIPOPROTEIN SIGNAL PEPTIDASE"/>
    <property type="match status" value="1"/>
</dbReference>
<evidence type="ECO:0000256" key="9">
    <source>
        <dbReference type="HAMAP-Rule" id="MF_00161"/>
    </source>
</evidence>
<feature type="active site" evidence="9">
    <location>
        <position position="138"/>
    </location>
</feature>
<keyword evidence="8 9" id="KW-0472">Membrane</keyword>
<keyword evidence="7 9" id="KW-1133">Transmembrane helix</keyword>
<dbReference type="GO" id="GO:0006508">
    <property type="term" value="P:proteolysis"/>
    <property type="evidence" value="ECO:0007669"/>
    <property type="project" value="UniProtKB-KW"/>
</dbReference>
<keyword evidence="5 9" id="KW-0064">Aspartyl protease</keyword>
<dbReference type="EC" id="3.4.23.36" evidence="9"/>
<dbReference type="AlphaFoldDB" id="A0A5D3WMJ2"/>
<feature type="transmembrane region" description="Helical" evidence="9">
    <location>
        <begin position="130"/>
        <end position="150"/>
    </location>
</feature>
<evidence type="ECO:0000256" key="3">
    <source>
        <dbReference type="ARBA" id="ARBA00022670"/>
    </source>
</evidence>
<evidence type="ECO:0000256" key="6">
    <source>
        <dbReference type="ARBA" id="ARBA00022801"/>
    </source>
</evidence>
<accession>A0A5D3WMJ2</accession>
<proteinExistence type="inferred from homology"/>
<keyword evidence="2 9" id="KW-1003">Cell membrane</keyword>
<evidence type="ECO:0000256" key="7">
    <source>
        <dbReference type="ARBA" id="ARBA00022989"/>
    </source>
</evidence>
<protein>
    <recommendedName>
        <fullName evidence="9">Lipoprotein signal peptidase</fullName>
        <ecNumber evidence="9">3.4.23.36</ecNumber>
    </recommendedName>
    <alternativeName>
        <fullName evidence="9">Prolipoprotein signal peptidase</fullName>
    </alternativeName>
    <alternativeName>
        <fullName evidence="9">Signal peptidase II</fullName>
        <shortName evidence="9">SPase II</shortName>
    </alternativeName>
</protein>
<evidence type="ECO:0000256" key="11">
    <source>
        <dbReference type="RuleBase" id="RU004181"/>
    </source>
</evidence>
<comment type="function">
    <text evidence="9 10">This protein specifically catalyzes the removal of signal peptides from prolipoproteins.</text>
</comment>
<dbReference type="Pfam" id="PF01252">
    <property type="entry name" value="Peptidase_A8"/>
    <property type="match status" value="1"/>
</dbReference>
<dbReference type="PRINTS" id="PR00781">
    <property type="entry name" value="LIPOSIGPTASE"/>
</dbReference>
<dbReference type="UniPathway" id="UPA00665"/>
<comment type="catalytic activity">
    <reaction evidence="9 10">
        <text>Release of signal peptides from bacterial membrane prolipoproteins. Hydrolyzes -Xaa-Yaa-Zaa-|-(S,diacylglyceryl)Cys-, in which Xaa is hydrophobic (preferably Leu), and Yaa (Ala or Ser) and Zaa (Gly or Ala) have small, neutral side chains.</text>
        <dbReference type="EC" id="3.4.23.36"/>
    </reaction>
</comment>
<dbReference type="EMBL" id="VNIB01000006">
    <property type="protein sequence ID" value="TYO98558.1"/>
    <property type="molecule type" value="Genomic_DNA"/>
</dbReference>
<keyword evidence="6 9" id="KW-0378">Hydrolase</keyword>
<sequence length="168" mass="18621">MPPLRYRILAVIGALVVGLDQWSKQVIVGSFDLYQSLTVVENFFHITYVRNRGAAFGMLADSPLRVPFFIGVTLVACGIIVGYLHRLADDRKLAATALALIFGGAIGNLIDRVSLGEVIDFIDVHWYQHHWPAFNIADSAICVGVGLLLLDMWRHDRKGARETKEEGS</sequence>
<dbReference type="GO" id="GO:0004190">
    <property type="term" value="F:aspartic-type endopeptidase activity"/>
    <property type="evidence" value="ECO:0007669"/>
    <property type="project" value="UniProtKB-UniRule"/>
</dbReference>
<dbReference type="GO" id="GO:0005886">
    <property type="term" value="C:plasma membrane"/>
    <property type="evidence" value="ECO:0007669"/>
    <property type="project" value="UniProtKB-SubCell"/>
</dbReference>
<keyword evidence="3 9" id="KW-0645">Protease</keyword>
<dbReference type="InterPro" id="IPR001872">
    <property type="entry name" value="Peptidase_A8"/>
</dbReference>
<feature type="active site" evidence="9">
    <location>
        <position position="120"/>
    </location>
</feature>
<comment type="subcellular location">
    <subcellularLocation>
        <location evidence="9">Cell membrane</location>
        <topology evidence="9">Multi-pass membrane protein</topology>
    </subcellularLocation>
</comment>
<evidence type="ECO:0000256" key="4">
    <source>
        <dbReference type="ARBA" id="ARBA00022692"/>
    </source>
</evidence>
<dbReference type="Proteomes" id="UP000324159">
    <property type="component" value="Unassembled WGS sequence"/>
</dbReference>
<evidence type="ECO:0000256" key="10">
    <source>
        <dbReference type="RuleBase" id="RU000594"/>
    </source>
</evidence>
<keyword evidence="13" id="KW-1185">Reference proteome</keyword>
<evidence type="ECO:0000256" key="5">
    <source>
        <dbReference type="ARBA" id="ARBA00022750"/>
    </source>
</evidence>
<evidence type="ECO:0000256" key="2">
    <source>
        <dbReference type="ARBA" id="ARBA00022475"/>
    </source>
</evidence>
<comment type="pathway">
    <text evidence="9">Protein modification; lipoprotein biosynthesis (signal peptide cleavage).</text>
</comment>
<dbReference type="PANTHER" id="PTHR33695:SF1">
    <property type="entry name" value="LIPOPROTEIN SIGNAL PEPTIDASE"/>
    <property type="match status" value="1"/>
</dbReference>
<comment type="caution">
    <text evidence="12">The sequence shown here is derived from an EMBL/GenBank/DDBJ whole genome shotgun (WGS) entry which is preliminary data.</text>
</comment>
<reference evidence="12 13" key="1">
    <citation type="submission" date="2019-07" db="EMBL/GenBank/DDBJ databases">
        <title>Genomic Encyclopedia of Type Strains, Phase IV (KMG-IV): sequencing the most valuable type-strain genomes for metagenomic binning, comparative biology and taxonomic classification.</title>
        <authorList>
            <person name="Goeker M."/>
        </authorList>
    </citation>
    <scope>NUCLEOTIDE SEQUENCE [LARGE SCALE GENOMIC DNA]</scope>
    <source>
        <strain evidence="12 13">SS015</strain>
    </source>
</reference>
<evidence type="ECO:0000256" key="1">
    <source>
        <dbReference type="ARBA" id="ARBA00006139"/>
    </source>
</evidence>